<dbReference type="OrthoDB" id="48988at2759"/>
<dbReference type="PROSITE" id="PS00895">
    <property type="entry name" value="3_HYDROXYISOBUT_DH"/>
    <property type="match status" value="1"/>
</dbReference>
<dbReference type="Gene3D" id="3.40.980.20">
    <property type="entry name" value="Four-carbon acid sugar kinase, nucleotide binding domain"/>
    <property type="match status" value="1"/>
</dbReference>
<dbReference type="InterPro" id="IPR002204">
    <property type="entry name" value="3-OH-isobutyrate_DH-rel_CS"/>
</dbReference>
<dbReference type="AlphaFoldDB" id="A0A6A6VYS4"/>
<protein>
    <recommendedName>
        <fullName evidence="14">3-hydroxyisobutyrate dehydrogenase</fullName>
    </recommendedName>
</protein>
<evidence type="ECO:0000256" key="4">
    <source>
        <dbReference type="ARBA" id="ARBA00022777"/>
    </source>
</evidence>
<dbReference type="InterPro" id="IPR010737">
    <property type="entry name" value="4-carb_acid_sugar_kinase_N"/>
</dbReference>
<evidence type="ECO:0000256" key="2">
    <source>
        <dbReference type="ARBA" id="ARBA00022679"/>
    </source>
</evidence>
<evidence type="ECO:0000313" key="13">
    <source>
        <dbReference type="Proteomes" id="UP000799437"/>
    </source>
</evidence>
<dbReference type="PANTHER" id="PTHR43060">
    <property type="entry name" value="3-HYDROXYISOBUTYRATE DEHYDROGENASE-LIKE 1, MITOCHONDRIAL-RELATED"/>
    <property type="match status" value="1"/>
</dbReference>
<dbReference type="InterPro" id="IPR031475">
    <property type="entry name" value="NBD_C"/>
</dbReference>
<dbReference type="GO" id="GO:0005524">
    <property type="term" value="F:ATP binding"/>
    <property type="evidence" value="ECO:0007669"/>
    <property type="project" value="UniProtKB-KW"/>
</dbReference>
<evidence type="ECO:0000259" key="11">
    <source>
        <dbReference type="Pfam" id="PF17042"/>
    </source>
</evidence>
<organism evidence="12 13">
    <name type="scientific">Pseudovirgaria hyperparasitica</name>
    <dbReference type="NCBI Taxonomy" id="470096"/>
    <lineage>
        <taxon>Eukaryota</taxon>
        <taxon>Fungi</taxon>
        <taxon>Dikarya</taxon>
        <taxon>Ascomycota</taxon>
        <taxon>Pezizomycotina</taxon>
        <taxon>Dothideomycetes</taxon>
        <taxon>Dothideomycetes incertae sedis</taxon>
        <taxon>Acrospermales</taxon>
        <taxon>Acrospermaceae</taxon>
        <taxon>Pseudovirgaria</taxon>
    </lineage>
</organism>
<keyword evidence="5" id="KW-0067">ATP-binding</keyword>
<dbReference type="Gene3D" id="1.10.1040.10">
    <property type="entry name" value="N-(1-d-carboxylethyl)-l-norvaline Dehydrogenase, domain 2"/>
    <property type="match status" value="2"/>
</dbReference>
<accession>A0A6A6VYS4</accession>
<feature type="domain" description="Four-carbon acid sugar kinase N-terminal" evidence="9">
    <location>
        <begin position="517"/>
        <end position="754"/>
    </location>
</feature>
<dbReference type="Gene3D" id="3.40.50.720">
    <property type="entry name" value="NAD(P)-binding Rossmann-like Domain"/>
    <property type="match status" value="1"/>
</dbReference>
<keyword evidence="2" id="KW-0808">Transferase</keyword>
<evidence type="ECO:0000259" key="9">
    <source>
        <dbReference type="Pfam" id="PF07005"/>
    </source>
</evidence>
<dbReference type="InterPro" id="IPR037051">
    <property type="entry name" value="4-carb_acid_sugar_kinase_N_sf"/>
</dbReference>
<feature type="chain" id="PRO_5025656576" description="3-hydroxyisobutyrate dehydrogenase" evidence="7">
    <location>
        <begin position="23"/>
        <end position="975"/>
    </location>
</feature>
<dbReference type="InterPro" id="IPR008927">
    <property type="entry name" value="6-PGluconate_DH-like_C_sf"/>
</dbReference>
<evidence type="ECO:0000259" key="10">
    <source>
        <dbReference type="Pfam" id="PF14833"/>
    </source>
</evidence>
<dbReference type="InterPro" id="IPR036291">
    <property type="entry name" value="NAD(P)-bd_dom_sf"/>
</dbReference>
<evidence type="ECO:0000259" key="8">
    <source>
        <dbReference type="Pfam" id="PF03446"/>
    </source>
</evidence>
<dbReference type="GO" id="GO:0051287">
    <property type="term" value="F:NAD binding"/>
    <property type="evidence" value="ECO:0007669"/>
    <property type="project" value="InterPro"/>
</dbReference>
<dbReference type="SUPFAM" id="SSF48179">
    <property type="entry name" value="6-phosphogluconate dehydrogenase C-terminal domain-like"/>
    <property type="match status" value="2"/>
</dbReference>
<keyword evidence="13" id="KW-1185">Reference proteome</keyword>
<dbReference type="InterPro" id="IPR042213">
    <property type="entry name" value="NBD_C_sf"/>
</dbReference>
<dbReference type="InterPro" id="IPR013328">
    <property type="entry name" value="6PGD_dom2"/>
</dbReference>
<dbReference type="GO" id="GO:0016301">
    <property type="term" value="F:kinase activity"/>
    <property type="evidence" value="ECO:0007669"/>
    <property type="project" value="UniProtKB-KW"/>
</dbReference>
<proteinExistence type="inferred from homology"/>
<evidence type="ECO:0000313" key="12">
    <source>
        <dbReference type="EMBL" id="KAF2754830.1"/>
    </source>
</evidence>
<evidence type="ECO:0000256" key="5">
    <source>
        <dbReference type="ARBA" id="ARBA00022840"/>
    </source>
</evidence>
<evidence type="ECO:0008006" key="14">
    <source>
        <dbReference type="Google" id="ProtNLM"/>
    </source>
</evidence>
<dbReference type="RefSeq" id="XP_033597281.1">
    <property type="nucleotide sequence ID" value="XM_033746187.1"/>
</dbReference>
<dbReference type="Proteomes" id="UP000799437">
    <property type="component" value="Unassembled WGS sequence"/>
</dbReference>
<keyword evidence="6" id="KW-0119">Carbohydrate metabolism</keyword>
<evidence type="ECO:0000256" key="1">
    <source>
        <dbReference type="ARBA" id="ARBA00005715"/>
    </source>
</evidence>
<dbReference type="GO" id="GO:0016491">
    <property type="term" value="F:oxidoreductase activity"/>
    <property type="evidence" value="ECO:0007669"/>
    <property type="project" value="InterPro"/>
</dbReference>
<dbReference type="EMBL" id="ML996579">
    <property type="protein sequence ID" value="KAF2754830.1"/>
    <property type="molecule type" value="Genomic_DNA"/>
</dbReference>
<gene>
    <name evidence="12" type="ORF">EJ05DRAFT_494324</name>
</gene>
<name>A0A6A6VYS4_9PEZI</name>
<keyword evidence="7" id="KW-0732">Signal</keyword>
<feature type="signal peptide" evidence="7">
    <location>
        <begin position="1"/>
        <end position="22"/>
    </location>
</feature>
<dbReference type="Gene3D" id="3.40.50.10840">
    <property type="entry name" value="Putative sugar-binding, N-terminal domain"/>
    <property type="match status" value="1"/>
</dbReference>
<evidence type="ECO:0000256" key="7">
    <source>
        <dbReference type="SAM" id="SignalP"/>
    </source>
</evidence>
<evidence type="ECO:0000256" key="3">
    <source>
        <dbReference type="ARBA" id="ARBA00022741"/>
    </source>
</evidence>
<dbReference type="GeneID" id="54487241"/>
<dbReference type="Pfam" id="PF14833">
    <property type="entry name" value="NAD_binding_11"/>
    <property type="match status" value="2"/>
</dbReference>
<dbReference type="SUPFAM" id="SSF142764">
    <property type="entry name" value="YgbK-like"/>
    <property type="match status" value="1"/>
</dbReference>
<dbReference type="InterPro" id="IPR029154">
    <property type="entry name" value="HIBADH-like_NADP-bd"/>
</dbReference>
<feature type="domain" description="Four-carbon acid sugar kinase nucleotide binding" evidence="11">
    <location>
        <begin position="782"/>
        <end position="965"/>
    </location>
</feature>
<feature type="domain" description="3-hydroxyisobutyrate dehydrogenase-like NAD-binding" evidence="10">
    <location>
        <begin position="9"/>
        <end position="121"/>
    </location>
</feature>
<evidence type="ECO:0000256" key="6">
    <source>
        <dbReference type="ARBA" id="ARBA00023277"/>
    </source>
</evidence>
<dbReference type="Pfam" id="PF03446">
    <property type="entry name" value="NAD_binding_2"/>
    <property type="match status" value="1"/>
</dbReference>
<keyword evidence="4" id="KW-0418">Kinase</keyword>
<feature type="domain" description="3-hydroxyisobutyrate dehydrogenase-like NAD-binding" evidence="10">
    <location>
        <begin position="324"/>
        <end position="443"/>
    </location>
</feature>
<feature type="domain" description="6-phosphogluconate dehydrogenase NADP-binding" evidence="8">
    <location>
        <begin position="154"/>
        <end position="311"/>
    </location>
</feature>
<dbReference type="PANTHER" id="PTHR43060:SF17">
    <property type="entry name" value="L-THREONATE DEHYDROGENASE"/>
    <property type="match status" value="1"/>
</dbReference>
<sequence length="975" mass="101642">MPTHSDALIVNQLLVGVHIAAAAEAMALAARAGLNTREVYEVVRHAAGNSAAFEKRVPLMLDGHWSPLSALNSVVEDMRAVTAAARRHNFPVPLASAAEQLCIAGLAQGFGRDDDAGLVRTFLPGAPSLVHDQSRRISLSAEPTPSTTPKELAKVGFVGLGTMGQGMAASLIRAGLPVHGYDLHRPALEKFLANGKGAVEAGAPADAARHAQLFILMVQNAAQVEDVLFGSGAAVESLPQGATVMLMSTVAPSFAKGLQERLVAAGKDLDMVDAPVSGGVARAANGNLTIICSGNNTAFPEANTAIAAMSGTDKNVYRVQGGAGAASAVKLINQLLAGVHIAAAAEAMAFGAKLGLNTRDLFATICNSTGHSWMFENRVPAMLSADWTPHSALAIFVKDLGIVLDEAKRLSYSAPLSAVAHQLYLFGASSGWTSDADAGVVRVWEKMAGVNVSSAAASAGSLIDNKDDDGDTDFIPREYPALPADDLLASLPPPYPHPEHVLDTIRRRIASKDAPVLVVLDDDPTGTQTCHDIAVLTVWDHETLLSEFRTGTTGFFILTNSRALPTDEATALITTITRNVAAAAAAASSRPFNIVLRGDSTLRGHMPAEPDAVESVLGPAHAWILAPFFLQGGRLTINNIHYVHEPPLLVPASHTPFAQDASFGYRSSNLQDYVREKCGPRFDDAHTCSISIETLRTGGPAAVTAALLAAPPRSVILVNAVAESDMFVFAAGLLNAEATGKRYLYRTAAAFISARLAITPIAPLTPQDLGIDTTSASAPGGLIVAGSYVPKTTAQLARLRERRGARLAVLELDAGVLSSHVYDTSSSSSFSSSSSSPAFSTAAESLIATTISQANTLLSSGGGVDVLVMTSRTLLSAPSSHTTSLRINRAVATALERVVRGVHVRPRYVVAKGGITASGVATVGLGMRRAVVVGQVGGGVPVWRLRHRGVPVVVFPGNVGGVDMLADLVARWGVE</sequence>
<dbReference type="Pfam" id="PF07005">
    <property type="entry name" value="SBD_N"/>
    <property type="match status" value="1"/>
</dbReference>
<reference evidence="12" key="1">
    <citation type="journal article" date="2020" name="Stud. Mycol.">
        <title>101 Dothideomycetes genomes: a test case for predicting lifestyles and emergence of pathogens.</title>
        <authorList>
            <person name="Haridas S."/>
            <person name="Albert R."/>
            <person name="Binder M."/>
            <person name="Bloem J."/>
            <person name="Labutti K."/>
            <person name="Salamov A."/>
            <person name="Andreopoulos B."/>
            <person name="Baker S."/>
            <person name="Barry K."/>
            <person name="Bills G."/>
            <person name="Bluhm B."/>
            <person name="Cannon C."/>
            <person name="Castanera R."/>
            <person name="Culley D."/>
            <person name="Daum C."/>
            <person name="Ezra D."/>
            <person name="Gonzalez J."/>
            <person name="Henrissat B."/>
            <person name="Kuo A."/>
            <person name="Liang C."/>
            <person name="Lipzen A."/>
            <person name="Lutzoni F."/>
            <person name="Magnuson J."/>
            <person name="Mondo S."/>
            <person name="Nolan M."/>
            <person name="Ohm R."/>
            <person name="Pangilinan J."/>
            <person name="Park H.-J."/>
            <person name="Ramirez L."/>
            <person name="Alfaro M."/>
            <person name="Sun H."/>
            <person name="Tritt A."/>
            <person name="Yoshinaga Y."/>
            <person name="Zwiers L.-H."/>
            <person name="Turgeon B."/>
            <person name="Goodwin S."/>
            <person name="Spatafora J."/>
            <person name="Crous P."/>
            <person name="Grigoriev I."/>
        </authorList>
    </citation>
    <scope>NUCLEOTIDE SEQUENCE</scope>
    <source>
        <strain evidence="12">CBS 121739</strain>
    </source>
</reference>
<dbReference type="InterPro" id="IPR006115">
    <property type="entry name" value="6PGDH_NADP-bd"/>
</dbReference>
<dbReference type="Pfam" id="PF17042">
    <property type="entry name" value="NBD_C"/>
    <property type="match status" value="1"/>
</dbReference>
<dbReference type="SUPFAM" id="SSF51735">
    <property type="entry name" value="NAD(P)-binding Rossmann-fold domains"/>
    <property type="match status" value="1"/>
</dbReference>
<comment type="similarity">
    <text evidence="1">Belongs to the four-carbon acid sugar kinase family.</text>
</comment>
<keyword evidence="3" id="KW-0547">Nucleotide-binding</keyword>
<dbReference type="GO" id="GO:0050661">
    <property type="term" value="F:NADP binding"/>
    <property type="evidence" value="ECO:0007669"/>
    <property type="project" value="InterPro"/>
</dbReference>